<feature type="domain" description="ABM" evidence="1">
    <location>
        <begin position="6"/>
        <end position="94"/>
    </location>
</feature>
<accession>A0A022VT02</accession>
<evidence type="ECO:0000259" key="1">
    <source>
        <dbReference type="PROSITE" id="PS51725"/>
    </source>
</evidence>
<proteinExistence type="predicted"/>
<evidence type="ECO:0000313" key="2">
    <source>
        <dbReference type="EMBL" id="EZF49397.1"/>
    </source>
</evidence>
<dbReference type="Gene3D" id="3.30.70.100">
    <property type="match status" value="1"/>
</dbReference>
<name>A0A022VT02_TRIRU</name>
<reference evidence="2" key="1">
    <citation type="submission" date="2014-02" db="EMBL/GenBank/DDBJ databases">
        <title>The Genome Sequence of Trichophyton rubrum (morphotype fischeri) CBS 288.86.</title>
        <authorList>
            <consortium name="The Broad Institute Genomics Platform"/>
            <person name="Cuomo C.A."/>
            <person name="White T.C."/>
            <person name="Graser Y."/>
            <person name="Martinez-Rossi N."/>
            <person name="Heitman J."/>
            <person name="Young S.K."/>
            <person name="Zeng Q."/>
            <person name="Gargeya S."/>
            <person name="Abouelleil A."/>
            <person name="Alvarado L."/>
            <person name="Chapman S.B."/>
            <person name="Gainer-Dewar J."/>
            <person name="Goldberg J."/>
            <person name="Griggs A."/>
            <person name="Gujja S."/>
            <person name="Hansen M."/>
            <person name="Howarth C."/>
            <person name="Imamovic A."/>
            <person name="Larimer J."/>
            <person name="Martinez D."/>
            <person name="Murphy C."/>
            <person name="Pearson M.D."/>
            <person name="Persinoti G."/>
            <person name="Poon T."/>
            <person name="Priest M."/>
            <person name="Roberts A.D."/>
            <person name="Saif S."/>
            <person name="Shea T.D."/>
            <person name="Sykes S.N."/>
            <person name="Wortman J."/>
            <person name="Nusbaum C."/>
            <person name="Birren B."/>
        </authorList>
    </citation>
    <scope>NUCLEOTIDE SEQUENCE [LARGE SCALE GENOMIC DNA]</scope>
    <source>
        <strain evidence="2">CBS 288.86</strain>
    </source>
</reference>
<dbReference type="InterPro" id="IPR011008">
    <property type="entry name" value="Dimeric_a/b-barrel"/>
</dbReference>
<dbReference type="Proteomes" id="UP000023758">
    <property type="component" value="Unassembled WGS sequence"/>
</dbReference>
<gene>
    <name evidence="2" type="ORF">H103_07093</name>
</gene>
<organism evidence="2">
    <name type="scientific">Trichophyton rubrum CBS 288.86</name>
    <dbReference type="NCBI Taxonomy" id="1215330"/>
    <lineage>
        <taxon>Eukaryota</taxon>
        <taxon>Fungi</taxon>
        <taxon>Dikarya</taxon>
        <taxon>Ascomycota</taxon>
        <taxon>Pezizomycotina</taxon>
        <taxon>Eurotiomycetes</taxon>
        <taxon>Eurotiomycetidae</taxon>
        <taxon>Onygenales</taxon>
        <taxon>Arthrodermataceae</taxon>
        <taxon>Trichophyton</taxon>
    </lineage>
</organism>
<dbReference type="InterPro" id="IPR007138">
    <property type="entry name" value="ABM_dom"/>
</dbReference>
<dbReference type="HOGENOM" id="CLU_131496_9_0_1"/>
<dbReference type="SUPFAM" id="SSF54909">
    <property type="entry name" value="Dimeric alpha+beta barrel"/>
    <property type="match status" value="1"/>
</dbReference>
<dbReference type="PANTHER" id="PTHR40624">
    <property type="entry name" value="BIOSYNTHESIS MONOOXYGENASE, PUTATIVE (AFU_ORTHOLOGUE AFUA_1G12025)-RELATED"/>
    <property type="match status" value="1"/>
</dbReference>
<protein>
    <recommendedName>
        <fullName evidence="1">ABM domain-containing protein</fullName>
    </recommendedName>
</protein>
<dbReference type="OrthoDB" id="10011777at2759"/>
<sequence>MASTAVHIVAIITPKPGKHDEVARILAETAEKVKANEPGALTYYGLLDRKSHEIIVVEKYVNMDAVKVHGGSEHFKAWSKAVGPLLAGPPVIKYASQIGGFESKSKL</sequence>
<dbReference type="EMBL" id="KK207904">
    <property type="protein sequence ID" value="EZF49397.1"/>
    <property type="molecule type" value="Genomic_DNA"/>
</dbReference>
<dbReference type="Pfam" id="PF03992">
    <property type="entry name" value="ABM"/>
    <property type="match status" value="1"/>
</dbReference>
<dbReference type="PROSITE" id="PS51725">
    <property type="entry name" value="ABM"/>
    <property type="match status" value="1"/>
</dbReference>
<dbReference type="PANTHER" id="PTHR40624:SF1">
    <property type="entry name" value="BIOSYNTHESIS MONOOXYGENASE, PUTATIVE (AFU_ORTHOLOGUE AFUA_1G12025)-RELATED"/>
    <property type="match status" value="1"/>
</dbReference>
<dbReference type="AlphaFoldDB" id="A0A022VT02"/>